<proteinExistence type="predicted"/>
<keyword evidence="2" id="KW-1185">Reference proteome</keyword>
<reference evidence="1 2" key="1">
    <citation type="submission" date="2019-04" db="EMBL/GenBank/DDBJ databases">
        <title>An improved genome assembly and genetic linkage map for asparagus bean, Vigna unguiculata ssp. sesquipedialis.</title>
        <authorList>
            <person name="Xia Q."/>
            <person name="Zhang R."/>
            <person name="Dong Y."/>
        </authorList>
    </citation>
    <scope>NUCLEOTIDE SEQUENCE [LARGE SCALE GENOMIC DNA]</scope>
    <source>
        <tissue evidence="1">Leaf</tissue>
    </source>
</reference>
<evidence type="ECO:0000313" key="1">
    <source>
        <dbReference type="EMBL" id="QCD90016.1"/>
    </source>
</evidence>
<sequence length="184" mass="21106">MATTMYIKYIREPRSISFTWPQPYCCHTYRPQPIEHVRKPCYGSHTVMPGGVPKYEHSLQRPRTTKLVNDSLRRAIHLDPSVLATTSTLANPSHNSRFLVFFRYPEPLLKESHSEPQPIECHVLNPYPEPQLEDTFRATTHGTPASPPRRYFKSHVEHLSQVSSHLINTAGTSSLNVPLHPYLL</sequence>
<name>A0A4D6LP99_VIGUN</name>
<organism evidence="1 2">
    <name type="scientific">Vigna unguiculata</name>
    <name type="common">Cowpea</name>
    <dbReference type="NCBI Taxonomy" id="3917"/>
    <lineage>
        <taxon>Eukaryota</taxon>
        <taxon>Viridiplantae</taxon>
        <taxon>Streptophyta</taxon>
        <taxon>Embryophyta</taxon>
        <taxon>Tracheophyta</taxon>
        <taxon>Spermatophyta</taxon>
        <taxon>Magnoliopsida</taxon>
        <taxon>eudicotyledons</taxon>
        <taxon>Gunneridae</taxon>
        <taxon>Pentapetalae</taxon>
        <taxon>rosids</taxon>
        <taxon>fabids</taxon>
        <taxon>Fabales</taxon>
        <taxon>Fabaceae</taxon>
        <taxon>Papilionoideae</taxon>
        <taxon>50 kb inversion clade</taxon>
        <taxon>NPAAA clade</taxon>
        <taxon>indigoferoid/millettioid clade</taxon>
        <taxon>Phaseoleae</taxon>
        <taxon>Vigna</taxon>
    </lineage>
</organism>
<evidence type="ECO:0000313" key="2">
    <source>
        <dbReference type="Proteomes" id="UP000501690"/>
    </source>
</evidence>
<dbReference type="EMBL" id="CP039348">
    <property type="protein sequence ID" value="QCD90016.1"/>
    <property type="molecule type" value="Genomic_DNA"/>
</dbReference>
<dbReference type="Proteomes" id="UP000501690">
    <property type="component" value="Linkage Group LG4"/>
</dbReference>
<dbReference type="AlphaFoldDB" id="A0A4D6LP99"/>
<accession>A0A4D6LP99</accession>
<protein>
    <submittedName>
        <fullName evidence="1">Uncharacterized protein</fullName>
    </submittedName>
</protein>
<gene>
    <name evidence="1" type="ORF">DEO72_LG4g968</name>
</gene>